<accession>B5A4G8</accession>
<keyword evidence="4" id="KW-0542">Nucleomorph</keyword>
<dbReference type="EMBL" id="EU810252">
    <property type="protein sequence ID" value="ACF24520.1"/>
    <property type="molecule type" value="mRNA"/>
</dbReference>
<evidence type="ECO:0000313" key="4">
    <source>
        <dbReference type="EMBL" id="ACF24520.1"/>
    </source>
</evidence>
<name>B5A4G8_GYMST</name>
<geneLocation type="nucleomorph" evidence="4"/>
<reference evidence="4" key="1">
    <citation type="journal article" date="2008" name="Mol. Biol. Evol.">
        <title>Nucleus-encoded periplastid-targeted EFL in chlorarachniophytes.</title>
        <authorList>
            <person name="Gile G.H."/>
            <person name="Keeling P.J."/>
        </authorList>
    </citation>
    <scope>NUCLEOTIDE SEQUENCE</scope>
    <source>
        <strain evidence="4">CCMP 2057</strain>
    </source>
</reference>
<dbReference type="GO" id="GO:1990904">
    <property type="term" value="C:ribonucleoprotein complex"/>
    <property type="evidence" value="ECO:0007669"/>
    <property type="project" value="UniProtKB-KW"/>
</dbReference>
<sequence>MKHVFHNTYVGFCALRTIIPRKYQKIRAKRSYKRSYSNVLEENLKDLVFPTNIIGKRVYHFSNDTVKVHLYVQDNKNTTSQKKLNCLSKAISGYLKINLMVEIVSSP</sequence>
<dbReference type="AlphaFoldDB" id="B5A4G8"/>
<keyword evidence="3" id="KW-0687">Ribonucleoprotein</keyword>
<dbReference type="GO" id="GO:0003735">
    <property type="term" value="F:structural constituent of ribosome"/>
    <property type="evidence" value="ECO:0007669"/>
    <property type="project" value="InterPro"/>
</dbReference>
<dbReference type="GO" id="GO:0006412">
    <property type="term" value="P:translation"/>
    <property type="evidence" value="ECO:0007669"/>
    <property type="project" value="InterPro"/>
</dbReference>
<keyword evidence="2 4" id="KW-0689">Ribosomal protein</keyword>
<dbReference type="InterPro" id="IPR000554">
    <property type="entry name" value="Ribosomal_eS7"/>
</dbReference>
<evidence type="ECO:0000256" key="2">
    <source>
        <dbReference type="ARBA" id="ARBA00022980"/>
    </source>
</evidence>
<dbReference type="GO" id="GO:0005840">
    <property type="term" value="C:ribosome"/>
    <property type="evidence" value="ECO:0007669"/>
    <property type="project" value="UniProtKB-KW"/>
</dbReference>
<proteinExistence type="evidence at transcript level"/>
<dbReference type="Pfam" id="PF01251">
    <property type="entry name" value="Ribosomal_S7e"/>
    <property type="match status" value="1"/>
</dbReference>
<evidence type="ECO:0000256" key="3">
    <source>
        <dbReference type="ARBA" id="ARBA00023274"/>
    </source>
</evidence>
<organism evidence="4">
    <name type="scientific">Gymnochlora stellata</name>
    <dbReference type="NCBI Taxonomy" id="67809"/>
    <lineage>
        <taxon>Eukaryota</taxon>
        <taxon>Sar</taxon>
        <taxon>Rhizaria</taxon>
        <taxon>Cercozoa</taxon>
        <taxon>Chlorarachniophyceae</taxon>
        <taxon>Gymnochlora</taxon>
    </lineage>
</organism>
<protein>
    <submittedName>
        <fullName evidence="4">40S ribosomal protein S7</fullName>
    </submittedName>
</protein>
<evidence type="ECO:0000256" key="1">
    <source>
        <dbReference type="ARBA" id="ARBA00007820"/>
    </source>
</evidence>
<comment type="similarity">
    <text evidence="1">Belongs to the eukaryotic ribosomal protein eS7 family.</text>
</comment>